<protein>
    <submittedName>
        <fullName evidence="2">Uncharacterized protein</fullName>
    </submittedName>
</protein>
<sequence>MIFGENPLFFNLLYKNIDLREIIVYQWVEQILKSNVNRAYLIAFGGPFEAYVEKLFRHCVDRDDGLHPRVQMDGNFLLPYLTYQTRR</sequence>
<evidence type="ECO:0000313" key="3">
    <source>
        <dbReference type="EMBL" id="VFK08610.1"/>
    </source>
</evidence>
<reference evidence="2" key="1">
    <citation type="submission" date="2019-02" db="EMBL/GenBank/DDBJ databases">
        <authorList>
            <person name="Gruber-Vodicka R. H."/>
            <person name="Seah K. B. B."/>
        </authorList>
    </citation>
    <scope>NUCLEOTIDE SEQUENCE</scope>
    <source>
        <strain evidence="3">BECK_SA2B12</strain>
        <strain evidence="1">BECK_SA2B15</strain>
        <strain evidence="2">BECK_SA2B20</strain>
    </source>
</reference>
<dbReference type="EMBL" id="CAADFG010000430">
    <property type="protein sequence ID" value="VFK04564.1"/>
    <property type="molecule type" value="Genomic_DNA"/>
</dbReference>
<organism evidence="2">
    <name type="scientific">Candidatus Kentrum eta</name>
    <dbReference type="NCBI Taxonomy" id="2126337"/>
    <lineage>
        <taxon>Bacteria</taxon>
        <taxon>Pseudomonadati</taxon>
        <taxon>Pseudomonadota</taxon>
        <taxon>Gammaproteobacteria</taxon>
        <taxon>Candidatus Kentrum</taxon>
    </lineage>
</organism>
<dbReference type="AlphaFoldDB" id="A0A450VK88"/>
<accession>A0A450VK88</accession>
<dbReference type="EMBL" id="CAADFI010000536">
    <property type="protein sequence ID" value="VFK05130.1"/>
    <property type="molecule type" value="Genomic_DNA"/>
</dbReference>
<dbReference type="EMBL" id="CAADFJ010000528">
    <property type="protein sequence ID" value="VFK08610.1"/>
    <property type="molecule type" value="Genomic_DNA"/>
</dbReference>
<proteinExistence type="predicted"/>
<evidence type="ECO:0000313" key="1">
    <source>
        <dbReference type="EMBL" id="VFK04564.1"/>
    </source>
</evidence>
<evidence type="ECO:0000313" key="2">
    <source>
        <dbReference type="EMBL" id="VFK05130.1"/>
    </source>
</evidence>
<name>A0A450VK88_9GAMM</name>
<gene>
    <name evidence="1" type="ORF">BECKH772A_GA0070896_104303</name>
    <name evidence="2" type="ORF">BECKH772B_GA0070898_105361</name>
    <name evidence="3" type="ORF">BECKH772C_GA0070978_105282</name>
</gene>